<accession>A0A815Q0I3</accession>
<dbReference type="GO" id="GO:0043122">
    <property type="term" value="P:regulation of canonical NF-kappaB signal transduction"/>
    <property type="evidence" value="ECO:0007669"/>
    <property type="project" value="TreeGrafter"/>
</dbReference>
<reference evidence="14" key="1">
    <citation type="submission" date="2021-02" db="EMBL/GenBank/DDBJ databases">
        <authorList>
            <person name="Nowell W R."/>
        </authorList>
    </citation>
    <scope>NUCLEOTIDE SEQUENCE</scope>
</reference>
<gene>
    <name evidence="14" type="ORF">IZO911_LOCUS42673</name>
    <name evidence="15" type="ORF">OKA104_LOCUS19113</name>
    <name evidence="13" type="ORF">VCS650_LOCUS38595</name>
</gene>
<evidence type="ECO:0000256" key="8">
    <source>
        <dbReference type="ARBA" id="ARBA00023054"/>
    </source>
</evidence>
<evidence type="ECO:0000313" key="14">
    <source>
        <dbReference type="EMBL" id="CAF1456517.1"/>
    </source>
</evidence>
<dbReference type="InterPro" id="IPR001841">
    <property type="entry name" value="Znf_RING"/>
</dbReference>
<evidence type="ECO:0000313" key="15">
    <source>
        <dbReference type="EMBL" id="CAF3811889.1"/>
    </source>
</evidence>
<dbReference type="Proteomes" id="UP000663891">
    <property type="component" value="Unassembled WGS sequence"/>
</dbReference>
<evidence type="ECO:0000259" key="12">
    <source>
        <dbReference type="PROSITE" id="PS50144"/>
    </source>
</evidence>
<dbReference type="AlphaFoldDB" id="A0A815Q0I3"/>
<dbReference type="PIRSF" id="PIRSF015614">
    <property type="entry name" value="TRAF"/>
    <property type="match status" value="1"/>
</dbReference>
<feature type="domain" description="RING-type" evidence="11">
    <location>
        <begin position="18"/>
        <end position="57"/>
    </location>
</feature>
<keyword evidence="5 9" id="KW-0479">Metal-binding</keyword>
<keyword evidence="6" id="KW-0862">Zinc</keyword>
<organism evidence="14 16">
    <name type="scientific">Adineta steineri</name>
    <dbReference type="NCBI Taxonomy" id="433720"/>
    <lineage>
        <taxon>Eukaryota</taxon>
        <taxon>Metazoa</taxon>
        <taxon>Spiralia</taxon>
        <taxon>Gnathifera</taxon>
        <taxon>Rotifera</taxon>
        <taxon>Eurotatoria</taxon>
        <taxon>Bdelloidea</taxon>
        <taxon>Adinetida</taxon>
        <taxon>Adinetidae</taxon>
        <taxon>Adineta</taxon>
    </lineage>
</organism>
<sequence length="472" mass="54690">MVGIDAQNKNILDRKFICSDCSLILRDSVQLSACGHRLCHSCFLNQNQTLITCSECQIQTPKDQILIDRALNNEMQALPIICSYCDWSDTLQNYEEHLQQLHSNPICQYCSQQFNSFDQFNQHKSSQCQNIPIECLLKDFGCHQQIVRSELSNHYRSEQHQHSIANVLQQMKSQLKDSVITSNRMDTDSDYTLNQLEEVEKTMNVFRSGGEILEEDVKQHSSELAEHENKLRNLTENISQMKLSIEEETALLEGMKQNLDILNQDLVSLEEKINDMQCISYDGTFVWKIRHVQEIMMDAKSERQPSIYSPPFYSSPVGYKMRARLYANGDGNARKTHMSLFFVLMRGPNDAILKFPFNYKVTFCLYDQTPQQRHIIDSFRPDIKSNSFQRPRSDMNIASGIPKFVSLGMIQQEGNPYVRDDTMFIKIVVDFGDMPKTLLPYTLSLNPGFPINVQKDMIKEETERRTQLQTRQ</sequence>
<dbReference type="GO" id="GO:0008270">
    <property type="term" value="F:zinc ion binding"/>
    <property type="evidence" value="ECO:0007669"/>
    <property type="project" value="UniProtKB-KW"/>
</dbReference>
<dbReference type="PROSITE" id="PS50089">
    <property type="entry name" value="ZF_RING_2"/>
    <property type="match status" value="1"/>
</dbReference>
<dbReference type="EMBL" id="CAJOAY010001217">
    <property type="protein sequence ID" value="CAF3811889.1"/>
    <property type="molecule type" value="Genomic_DNA"/>
</dbReference>
<keyword evidence="7" id="KW-0832">Ubl conjugation</keyword>
<evidence type="ECO:0000256" key="6">
    <source>
        <dbReference type="ARBA" id="ARBA00022833"/>
    </source>
</evidence>
<protein>
    <submittedName>
        <fullName evidence="14">Uncharacterized protein</fullName>
    </submittedName>
</protein>
<dbReference type="Gene3D" id="3.30.40.10">
    <property type="entry name" value="Zinc/RING finger domain, C3HC4 (zinc finger)"/>
    <property type="match status" value="2"/>
</dbReference>
<dbReference type="SMART" id="SM00061">
    <property type="entry name" value="MATH"/>
    <property type="match status" value="1"/>
</dbReference>
<dbReference type="FunFam" id="2.60.210.10:FF:000001">
    <property type="entry name" value="TNF receptor-associated factor"/>
    <property type="match status" value="1"/>
</dbReference>
<evidence type="ECO:0000313" key="13">
    <source>
        <dbReference type="EMBL" id="CAF1436025.1"/>
    </source>
</evidence>
<name>A0A815Q0I3_9BILA</name>
<dbReference type="GO" id="GO:0042981">
    <property type="term" value="P:regulation of apoptotic process"/>
    <property type="evidence" value="ECO:0007669"/>
    <property type="project" value="InterPro"/>
</dbReference>
<evidence type="ECO:0000256" key="3">
    <source>
        <dbReference type="ARBA" id="ARBA00022499"/>
    </source>
</evidence>
<keyword evidence="8 10" id="KW-0175">Coiled coil</keyword>
<keyword evidence="2" id="KW-0963">Cytoplasm</keyword>
<evidence type="ECO:0000259" key="11">
    <source>
        <dbReference type="PROSITE" id="PS50089"/>
    </source>
</evidence>
<evidence type="ECO:0000313" key="16">
    <source>
        <dbReference type="Proteomes" id="UP000663860"/>
    </source>
</evidence>
<evidence type="ECO:0000256" key="5">
    <source>
        <dbReference type="ARBA" id="ARBA00022771"/>
    </source>
</evidence>
<dbReference type="InterPro" id="IPR002083">
    <property type="entry name" value="MATH/TRAF_dom"/>
</dbReference>
<dbReference type="PROSITE" id="PS50144">
    <property type="entry name" value="MATH"/>
    <property type="match status" value="1"/>
</dbReference>
<feature type="coiled-coil region" evidence="10">
    <location>
        <begin position="210"/>
        <end position="279"/>
    </location>
</feature>
<keyword evidence="4" id="KW-0053">Apoptosis</keyword>
<dbReference type="EMBL" id="CAJNON010001168">
    <property type="protein sequence ID" value="CAF1436025.1"/>
    <property type="molecule type" value="Genomic_DNA"/>
</dbReference>
<evidence type="ECO:0000256" key="4">
    <source>
        <dbReference type="ARBA" id="ARBA00022703"/>
    </source>
</evidence>
<comment type="subcellular location">
    <subcellularLocation>
        <location evidence="1">Cytoplasm</location>
    </subcellularLocation>
</comment>
<dbReference type="EMBL" id="CAJNOE010001888">
    <property type="protein sequence ID" value="CAF1456517.1"/>
    <property type="molecule type" value="Genomic_DNA"/>
</dbReference>
<keyword evidence="3" id="KW-1017">Isopeptide bond</keyword>
<feature type="domain" description="MATH" evidence="12">
    <location>
        <begin position="282"/>
        <end position="429"/>
    </location>
</feature>
<dbReference type="SUPFAM" id="SSF57850">
    <property type="entry name" value="RING/U-box"/>
    <property type="match status" value="1"/>
</dbReference>
<dbReference type="GO" id="GO:0007165">
    <property type="term" value="P:signal transduction"/>
    <property type="evidence" value="ECO:0007669"/>
    <property type="project" value="InterPro"/>
</dbReference>
<dbReference type="PANTHER" id="PTHR10131:SF94">
    <property type="entry name" value="TNF RECEPTOR-ASSOCIATED FACTOR 4"/>
    <property type="match status" value="1"/>
</dbReference>
<evidence type="ECO:0000256" key="7">
    <source>
        <dbReference type="ARBA" id="ARBA00022843"/>
    </source>
</evidence>
<dbReference type="InterPro" id="IPR049342">
    <property type="entry name" value="TRAF1-6_MATH_dom"/>
</dbReference>
<keyword evidence="5 9" id="KW-0863">Zinc-finger</keyword>
<dbReference type="SUPFAM" id="SSF49599">
    <property type="entry name" value="TRAF domain-like"/>
    <property type="match status" value="1"/>
</dbReference>
<evidence type="ECO:0000256" key="1">
    <source>
        <dbReference type="ARBA" id="ARBA00004496"/>
    </source>
</evidence>
<dbReference type="Proteomes" id="UP000663881">
    <property type="component" value="Unassembled WGS sequence"/>
</dbReference>
<dbReference type="GO" id="GO:0005737">
    <property type="term" value="C:cytoplasm"/>
    <property type="evidence" value="ECO:0007669"/>
    <property type="project" value="UniProtKB-SubCell"/>
</dbReference>
<dbReference type="GO" id="GO:0006915">
    <property type="term" value="P:apoptotic process"/>
    <property type="evidence" value="ECO:0007669"/>
    <property type="project" value="UniProtKB-KW"/>
</dbReference>
<comment type="caution">
    <text evidence="14">The sequence shown here is derived from an EMBL/GenBank/DDBJ whole genome shotgun (WGS) entry which is preliminary data.</text>
</comment>
<evidence type="ECO:0000256" key="10">
    <source>
        <dbReference type="SAM" id="Coils"/>
    </source>
</evidence>
<proteinExistence type="predicted"/>
<dbReference type="Proteomes" id="UP000663860">
    <property type="component" value="Unassembled WGS sequence"/>
</dbReference>
<dbReference type="Gene3D" id="2.60.210.10">
    <property type="entry name" value="Apoptosis, Tumor Necrosis Factor Receptor Associated Protein 2, Chain A"/>
    <property type="match status" value="1"/>
</dbReference>
<evidence type="ECO:0000256" key="9">
    <source>
        <dbReference type="PROSITE-ProRule" id="PRU00175"/>
    </source>
</evidence>
<dbReference type="InterPro" id="IPR008974">
    <property type="entry name" value="TRAF-like"/>
</dbReference>
<dbReference type="InterPro" id="IPR012227">
    <property type="entry name" value="TNF_rcpt-assoc_TRAF_met"/>
</dbReference>
<dbReference type="Pfam" id="PF21355">
    <property type="entry name" value="TRAF-mep_MATH"/>
    <property type="match status" value="1"/>
</dbReference>
<dbReference type="InterPro" id="IPR013083">
    <property type="entry name" value="Znf_RING/FYVE/PHD"/>
</dbReference>
<evidence type="ECO:0000256" key="2">
    <source>
        <dbReference type="ARBA" id="ARBA00022490"/>
    </source>
</evidence>
<dbReference type="OrthoDB" id="6499288at2759"/>
<dbReference type="PANTHER" id="PTHR10131">
    <property type="entry name" value="TNF RECEPTOR ASSOCIATED FACTOR"/>
    <property type="match status" value="1"/>
</dbReference>